<dbReference type="EMBL" id="JAVHJS010000012">
    <property type="protein sequence ID" value="KAK2840619.1"/>
    <property type="molecule type" value="Genomic_DNA"/>
</dbReference>
<comment type="caution">
    <text evidence="2">The sequence shown here is derived from an EMBL/GenBank/DDBJ whole genome shotgun (WGS) entry which is preliminary data.</text>
</comment>
<evidence type="ECO:0000313" key="2">
    <source>
        <dbReference type="EMBL" id="KAK2840619.1"/>
    </source>
</evidence>
<sequence length="485" mass="54141">MQHPSDGVPCDHGCSSVALWSFSVSQGLHLHVSDQTTASSSKVMRKYDFRLLTPSTGGTFHRRGLAASGTSSSVTQNSRSLVACGRRCVLSLRPERCGNKTEKEKSKEAEESEGGKSAADGMVDESRKAGEEKKRARSCVARTRATVMSDARPSTAPAHTRAGRSDVNTLEGKTPGYSMVWRHRDPPDRPSTGNPVLHLYLPNYRIDPRKETDDVLDAEMDQKTGEKIRIHPEEKEGTADVLEDVMTTETGIERKCNVGESDERRRSSQNELDEKEMNEQGGVREESYDITQEPGEERSTEHSGKSDERNQCTADVFEERPKAQDAKLKSKDRNSGQNRTRRPTLPASALFIPGTLARTRSSPSPCLLPPFYGSSFGRSIRTPHTPERHRAKTHLVGSFSFEKRAIKPVTQKPPSWDRTGNRHVFKTEPRGITGPRPKILSCERWGPLPRKTKTTKTFVWGPRGPQESKSVCELHARTNRWRGED</sequence>
<evidence type="ECO:0000256" key="1">
    <source>
        <dbReference type="SAM" id="MobiDB-lite"/>
    </source>
</evidence>
<feature type="compositionally biased region" description="Basic and acidic residues" evidence="1">
    <location>
        <begin position="222"/>
        <end position="238"/>
    </location>
</feature>
<organism evidence="2 3">
    <name type="scientific">Tachysurus vachellii</name>
    <name type="common">Darkbarbel catfish</name>
    <name type="synonym">Pelteobagrus vachellii</name>
    <dbReference type="NCBI Taxonomy" id="175792"/>
    <lineage>
        <taxon>Eukaryota</taxon>
        <taxon>Metazoa</taxon>
        <taxon>Chordata</taxon>
        <taxon>Craniata</taxon>
        <taxon>Vertebrata</taxon>
        <taxon>Euteleostomi</taxon>
        <taxon>Actinopterygii</taxon>
        <taxon>Neopterygii</taxon>
        <taxon>Teleostei</taxon>
        <taxon>Ostariophysi</taxon>
        <taxon>Siluriformes</taxon>
        <taxon>Bagridae</taxon>
        <taxon>Tachysurus</taxon>
    </lineage>
</organism>
<keyword evidence="3" id="KW-1185">Reference proteome</keyword>
<feature type="compositionally biased region" description="Basic and acidic residues" evidence="1">
    <location>
        <begin position="98"/>
        <end position="109"/>
    </location>
</feature>
<accession>A0AA88ML07</accession>
<evidence type="ECO:0000313" key="3">
    <source>
        <dbReference type="Proteomes" id="UP001187315"/>
    </source>
</evidence>
<feature type="compositionally biased region" description="Basic and acidic residues" evidence="1">
    <location>
        <begin position="124"/>
        <end position="134"/>
    </location>
</feature>
<name>A0AA88ML07_TACVA</name>
<protein>
    <submittedName>
        <fullName evidence="2">Uncharacterized protein</fullName>
    </submittedName>
</protein>
<feature type="compositionally biased region" description="Basic and acidic residues" evidence="1">
    <location>
        <begin position="317"/>
        <end position="334"/>
    </location>
</feature>
<feature type="compositionally biased region" description="Basic and acidic residues" evidence="1">
    <location>
        <begin position="251"/>
        <end position="268"/>
    </location>
</feature>
<dbReference type="Proteomes" id="UP001187315">
    <property type="component" value="Unassembled WGS sequence"/>
</dbReference>
<feature type="region of interest" description="Disordered" evidence="1">
    <location>
        <begin position="98"/>
        <end position="171"/>
    </location>
</feature>
<proteinExistence type="predicted"/>
<feature type="compositionally biased region" description="Basic and acidic residues" evidence="1">
    <location>
        <begin position="275"/>
        <end position="287"/>
    </location>
</feature>
<reference evidence="2" key="1">
    <citation type="submission" date="2023-08" db="EMBL/GenBank/DDBJ databases">
        <title>Pelteobagrus vachellii genome.</title>
        <authorList>
            <person name="Liu H."/>
        </authorList>
    </citation>
    <scope>NUCLEOTIDE SEQUENCE</scope>
    <source>
        <strain evidence="2">PRFRI_2022a</strain>
        <tissue evidence="2">Muscle</tissue>
    </source>
</reference>
<gene>
    <name evidence="2" type="ORF">Q7C36_012198</name>
</gene>
<dbReference type="AlphaFoldDB" id="A0AA88ML07"/>
<feature type="compositionally biased region" description="Basic and acidic residues" evidence="1">
    <location>
        <begin position="295"/>
        <end position="310"/>
    </location>
</feature>
<feature type="region of interest" description="Disordered" evidence="1">
    <location>
        <begin position="222"/>
        <end position="344"/>
    </location>
</feature>
<feature type="region of interest" description="Disordered" evidence="1">
    <location>
        <begin position="410"/>
        <end position="448"/>
    </location>
</feature>